<reference evidence="1" key="1">
    <citation type="submission" date="2020-05" db="EMBL/GenBank/DDBJ databases">
        <authorList>
            <person name="Chiriac C."/>
            <person name="Salcher M."/>
            <person name="Ghai R."/>
            <person name="Kavagutti S V."/>
        </authorList>
    </citation>
    <scope>NUCLEOTIDE SEQUENCE</scope>
</reference>
<dbReference type="EMBL" id="LR798243">
    <property type="protein sequence ID" value="CAB5215131.1"/>
    <property type="molecule type" value="Genomic_DNA"/>
</dbReference>
<organism evidence="1">
    <name type="scientific">uncultured Caudovirales phage</name>
    <dbReference type="NCBI Taxonomy" id="2100421"/>
    <lineage>
        <taxon>Viruses</taxon>
        <taxon>Duplodnaviria</taxon>
        <taxon>Heunggongvirae</taxon>
        <taxon>Uroviricota</taxon>
        <taxon>Caudoviricetes</taxon>
        <taxon>Peduoviridae</taxon>
        <taxon>Maltschvirus</taxon>
        <taxon>Maltschvirus maltsch</taxon>
    </lineage>
</organism>
<protein>
    <submittedName>
        <fullName evidence="1">Uncharacterized protein</fullName>
    </submittedName>
</protein>
<evidence type="ECO:0000313" key="1">
    <source>
        <dbReference type="EMBL" id="CAB5215131.1"/>
    </source>
</evidence>
<accession>A0A6J7WH50</accession>
<name>A0A6J7WH50_9CAUD</name>
<gene>
    <name evidence="1" type="ORF">UFOVP190_409</name>
</gene>
<proteinExistence type="predicted"/>
<sequence>MQEHKITVDVFGKWYGTPPRYRIYVDNDLLTERDFIWPGHEVFIRENILVNLKPGQHKIRVEQTSIHGKIIARNYMVDGTASSADFITAR</sequence>